<dbReference type="Proteomes" id="UP000175971">
    <property type="component" value="Unassembled WGS sequence"/>
</dbReference>
<gene>
    <name evidence="1" type="ORF">AN221_34700</name>
</gene>
<evidence type="ECO:0000313" key="2">
    <source>
        <dbReference type="Proteomes" id="UP000175971"/>
    </source>
</evidence>
<accession>A0A1E7LJV1</accession>
<dbReference type="RefSeq" id="WP_070204184.1">
    <property type="nucleotide sequence ID" value="NZ_LJGZ01000104.1"/>
</dbReference>
<dbReference type="AlphaFoldDB" id="A0A1E7LJV1"/>
<comment type="caution">
    <text evidence="1">The sequence shown here is derived from an EMBL/GenBank/DDBJ whole genome shotgun (WGS) entry which is preliminary data.</text>
</comment>
<dbReference type="EMBL" id="LJGZ01000104">
    <property type="protein sequence ID" value="OEV16203.1"/>
    <property type="molecule type" value="Genomic_DNA"/>
</dbReference>
<name>A0A1E7LJV1_9ACTN</name>
<dbReference type="PATRIC" id="fig|518642.7.peg.7294"/>
<organism evidence="1 2">
    <name type="scientific">Streptomyces nanshensis</name>
    <dbReference type="NCBI Taxonomy" id="518642"/>
    <lineage>
        <taxon>Bacteria</taxon>
        <taxon>Bacillati</taxon>
        <taxon>Actinomycetota</taxon>
        <taxon>Actinomycetes</taxon>
        <taxon>Kitasatosporales</taxon>
        <taxon>Streptomycetaceae</taxon>
        <taxon>Streptomyces</taxon>
    </lineage>
</organism>
<protein>
    <submittedName>
        <fullName evidence="1">Uncharacterized protein</fullName>
    </submittedName>
</protein>
<keyword evidence="2" id="KW-1185">Reference proteome</keyword>
<reference evidence="1 2" key="1">
    <citation type="journal article" date="2016" name="Front. Microbiol.">
        <title>Comparative Genomics Analysis of Streptomyces Species Reveals Their Adaptation to the Marine Environment and Their Diversity at the Genomic Level.</title>
        <authorList>
            <person name="Tian X."/>
            <person name="Zhang Z."/>
            <person name="Yang T."/>
            <person name="Chen M."/>
            <person name="Li J."/>
            <person name="Chen F."/>
            <person name="Yang J."/>
            <person name="Li W."/>
            <person name="Zhang B."/>
            <person name="Zhang Z."/>
            <person name="Wu J."/>
            <person name="Zhang C."/>
            <person name="Long L."/>
            <person name="Xiao J."/>
        </authorList>
    </citation>
    <scope>NUCLEOTIDE SEQUENCE [LARGE SCALE GENOMIC DNA]</scope>
    <source>
        <strain evidence="1 2">SCSIO M10372</strain>
    </source>
</reference>
<evidence type="ECO:0000313" key="1">
    <source>
        <dbReference type="EMBL" id="OEV16203.1"/>
    </source>
</evidence>
<proteinExistence type="predicted"/>
<dbReference type="OrthoDB" id="7833995at2"/>
<sequence length="228" mass="24921">MSAVNTLLHEIRTLLAGPGVSYTSASKPWDVYEGYLFSLTTSTASSLGASVHYRDVDGNIVNSLVFRTSPGQLYSSTHPYTHAVVEFDRAPALEVHLGVQVQGNSGVLHECDVLILPADEAELSRQIRMAPRGNKCLLAIECKYYTASRVGIGHARNFEGLHSDLRTARNLFVSNTGTSSVVKYLSARKRGYEREVVPANVNTVGYTRGQIREAFKIYLGKTAPSTVI</sequence>